<evidence type="ECO:0000259" key="1">
    <source>
        <dbReference type="Pfam" id="PF18863"/>
    </source>
</evidence>
<dbReference type="EMBL" id="CP159485">
    <property type="protein sequence ID" value="XCI28998.1"/>
    <property type="molecule type" value="Genomic_DNA"/>
</dbReference>
<feature type="domain" description="HEPN AbiJ-N-terminal" evidence="1">
    <location>
        <begin position="1"/>
        <end position="158"/>
    </location>
</feature>
<evidence type="ECO:0000313" key="2">
    <source>
        <dbReference type="EMBL" id="XCI28998.1"/>
    </source>
</evidence>
<dbReference type="InterPro" id="IPR049503">
    <property type="entry name" value="AbiJ_NTD4"/>
</dbReference>
<organism evidence="2">
    <name type="scientific">Proteinivorax hydrogeniformans</name>
    <dbReference type="NCBI Taxonomy" id="1826727"/>
    <lineage>
        <taxon>Bacteria</taxon>
        <taxon>Bacillati</taxon>
        <taxon>Bacillota</taxon>
        <taxon>Clostridia</taxon>
        <taxon>Eubacteriales</taxon>
        <taxon>Proteinivoracaceae</taxon>
        <taxon>Proteinivorax</taxon>
    </lineage>
</organism>
<gene>
    <name evidence="2" type="ORF">PRVXH_000294</name>
</gene>
<dbReference type="AlphaFoldDB" id="A0AAU8HUD7"/>
<accession>A0AAU8HUD7</accession>
<protein>
    <recommendedName>
        <fullName evidence="1">HEPN AbiJ-N-terminal domain-containing protein</fullName>
    </recommendedName>
</protein>
<reference evidence="2" key="2">
    <citation type="submission" date="2024-06" db="EMBL/GenBank/DDBJ databases">
        <authorList>
            <person name="Petrova K.O."/>
            <person name="Toshchakov S.V."/>
            <person name="Boltjanskaja Y.V."/>
            <person name="Kevbrin V.V."/>
        </authorList>
    </citation>
    <scope>NUCLEOTIDE SEQUENCE</scope>
    <source>
        <strain evidence="2">Z-710</strain>
    </source>
</reference>
<proteinExistence type="predicted"/>
<reference evidence="2" key="1">
    <citation type="journal article" date="2018" name="Antonie Van Leeuwenhoek">
        <title>Proteinivorax hydrogeniformans sp. nov., an anaerobic, haloalkaliphilic bacterium fermenting proteinaceous compounds with high hydrogen production.</title>
        <authorList>
            <person name="Boltyanskaya Y."/>
            <person name="Detkova E."/>
            <person name="Pimenov N."/>
            <person name="Kevbrin V."/>
        </authorList>
    </citation>
    <scope>NUCLEOTIDE SEQUENCE</scope>
    <source>
        <strain evidence="2">Z-710</strain>
    </source>
</reference>
<dbReference type="Pfam" id="PF18863">
    <property type="entry name" value="AbiJ_NTD4"/>
    <property type="match status" value="1"/>
</dbReference>
<sequence length="286" mass="33303">MLFSERYGYKKVTQVLQVEELNYETKVGLWNVLTKFYWDKADKDKYWDSSPEMSDLISSLWCDYFKLPIDEIEDLFWDNVHKIIKNFYFSEEAHWYEVYDFIEFIGNCKAFSLYLRSFKKECNKVLERERTAYRFIGNHITSIVNDNEIKEVETALNNNKLKHVSTHLDNALELLSDRKNPDYRNSIKESISAVEGVARLISGNKKAELRPALKELEEKLGVEVHGALREGFIKIYGYTSDGDGIRHALTDSSTVNFEDAKFMLVTCSAFVNYLVSKAQQAEIDLS</sequence>
<dbReference type="RefSeq" id="WP_353893548.1">
    <property type="nucleotide sequence ID" value="NZ_CP159485.1"/>
</dbReference>
<name>A0AAU8HUD7_9FIRM</name>